<evidence type="ECO:0000313" key="3">
    <source>
        <dbReference type="Proteomes" id="UP000607653"/>
    </source>
</evidence>
<feature type="region of interest" description="Disordered" evidence="1">
    <location>
        <begin position="47"/>
        <end position="77"/>
    </location>
</feature>
<dbReference type="EMBL" id="DUZY01000002">
    <property type="protein sequence ID" value="DAD29113.1"/>
    <property type="molecule type" value="Genomic_DNA"/>
</dbReference>
<gene>
    <name evidence="2" type="ORF">HUJ06_030581</name>
</gene>
<organism evidence="2 3">
    <name type="scientific">Nelumbo nucifera</name>
    <name type="common">Sacred lotus</name>
    <dbReference type="NCBI Taxonomy" id="4432"/>
    <lineage>
        <taxon>Eukaryota</taxon>
        <taxon>Viridiplantae</taxon>
        <taxon>Streptophyta</taxon>
        <taxon>Embryophyta</taxon>
        <taxon>Tracheophyta</taxon>
        <taxon>Spermatophyta</taxon>
        <taxon>Magnoliopsida</taxon>
        <taxon>Proteales</taxon>
        <taxon>Nelumbonaceae</taxon>
        <taxon>Nelumbo</taxon>
    </lineage>
</organism>
<sequence length="101" mass="11123">MLAKNLETANPVCSEGAGKEGENDEVEKIFGMVLDNLTEVVSKVEKDIERSENLDSDRHEPEGAGTENLNRNRDSVLENDNLPSISKVCLVRKRGSLLLKA</sequence>
<comment type="caution">
    <text evidence="2">The sequence shown here is derived from an EMBL/GenBank/DDBJ whole genome shotgun (WGS) entry which is preliminary data.</text>
</comment>
<proteinExistence type="predicted"/>
<feature type="region of interest" description="Disordered" evidence="1">
    <location>
        <begin position="1"/>
        <end position="22"/>
    </location>
</feature>
<dbReference type="Proteomes" id="UP000607653">
    <property type="component" value="Unassembled WGS sequence"/>
</dbReference>
<evidence type="ECO:0000313" key="2">
    <source>
        <dbReference type="EMBL" id="DAD29113.1"/>
    </source>
</evidence>
<name>A0A822YAI4_NELNU</name>
<feature type="compositionally biased region" description="Basic and acidic residues" evidence="1">
    <location>
        <begin position="47"/>
        <end position="62"/>
    </location>
</feature>
<protein>
    <submittedName>
        <fullName evidence="2">Uncharacterized protein</fullName>
    </submittedName>
</protein>
<reference evidence="2 3" key="1">
    <citation type="journal article" date="2020" name="Mol. Biol. Evol.">
        <title>Distinct Expression and Methylation Patterns for Genes with Different Fates following a Single Whole-Genome Duplication in Flowering Plants.</title>
        <authorList>
            <person name="Shi T."/>
            <person name="Rahmani R.S."/>
            <person name="Gugger P.F."/>
            <person name="Wang M."/>
            <person name="Li H."/>
            <person name="Zhang Y."/>
            <person name="Li Z."/>
            <person name="Wang Q."/>
            <person name="Van de Peer Y."/>
            <person name="Marchal K."/>
            <person name="Chen J."/>
        </authorList>
    </citation>
    <scope>NUCLEOTIDE SEQUENCE [LARGE SCALE GENOMIC DNA]</scope>
    <source>
        <tissue evidence="2">Leaf</tissue>
    </source>
</reference>
<accession>A0A822YAI4</accession>
<keyword evidence="3" id="KW-1185">Reference proteome</keyword>
<dbReference type="AlphaFoldDB" id="A0A822YAI4"/>
<evidence type="ECO:0000256" key="1">
    <source>
        <dbReference type="SAM" id="MobiDB-lite"/>
    </source>
</evidence>